<sequence length="188" mass="21788">MPFKDAFHTFPKLETERFILRELHSDDAKEYYTYLSDHEVTKYWGYEGPKNVETAAKTFTRFHNAFTRKEMITWGIAAKDDDKIIGTCILNDFIRASMVSLSYNLSRDHWGKGIMTEVLQTIIPFAFHALDMNRIQAKVMPENNSSVKLLSKLGFVQEGLLRDFIFGESITDTLIFSILKKDFIEKAL</sequence>
<evidence type="ECO:0000313" key="3">
    <source>
        <dbReference type="Proteomes" id="UP000679779"/>
    </source>
</evidence>
<name>A0A920CBC2_9BACL</name>
<evidence type="ECO:0000259" key="1">
    <source>
        <dbReference type="PROSITE" id="PS51186"/>
    </source>
</evidence>
<protein>
    <submittedName>
        <fullName evidence="2">N-acetyltransferase</fullName>
    </submittedName>
</protein>
<dbReference type="RefSeq" id="WP_212957895.1">
    <property type="nucleotide sequence ID" value="NZ_BORQ01000003.1"/>
</dbReference>
<dbReference type="AlphaFoldDB" id="A0A920CBC2"/>
<dbReference type="EMBL" id="BORQ01000003">
    <property type="protein sequence ID" value="GIO31768.1"/>
    <property type="molecule type" value="Genomic_DNA"/>
</dbReference>
<dbReference type="PROSITE" id="PS51186">
    <property type="entry name" value="GNAT"/>
    <property type="match status" value="1"/>
</dbReference>
<feature type="domain" description="N-acetyltransferase" evidence="1">
    <location>
        <begin position="18"/>
        <end position="185"/>
    </location>
</feature>
<keyword evidence="3" id="KW-1185">Reference proteome</keyword>
<comment type="caution">
    <text evidence="2">The sequence shown here is derived from an EMBL/GenBank/DDBJ whole genome shotgun (WGS) entry which is preliminary data.</text>
</comment>
<reference evidence="2" key="1">
    <citation type="submission" date="2021-03" db="EMBL/GenBank/DDBJ databases">
        <title>Antimicrobial resistance genes in bacteria isolated from Japanese honey, and their potential for conferring macrolide and lincosamide resistance in the American foulbrood pathogen Paenibacillus larvae.</title>
        <authorList>
            <person name="Okamoto M."/>
            <person name="Kumagai M."/>
            <person name="Kanamori H."/>
            <person name="Takamatsu D."/>
        </authorList>
    </citation>
    <scope>NUCLEOTIDE SEQUENCE</scope>
    <source>
        <strain evidence="2">J2TS6</strain>
    </source>
</reference>
<accession>A0A920CBC2</accession>
<dbReference type="Gene3D" id="3.40.630.30">
    <property type="match status" value="1"/>
</dbReference>
<dbReference type="GO" id="GO:0008999">
    <property type="term" value="F:protein-N-terminal-alanine acetyltransferase activity"/>
    <property type="evidence" value="ECO:0007669"/>
    <property type="project" value="TreeGrafter"/>
</dbReference>
<gene>
    <name evidence="2" type="ORF">J2TS6_29090</name>
</gene>
<dbReference type="Pfam" id="PF13302">
    <property type="entry name" value="Acetyltransf_3"/>
    <property type="match status" value="1"/>
</dbReference>
<dbReference type="InterPro" id="IPR016181">
    <property type="entry name" value="Acyl_CoA_acyltransferase"/>
</dbReference>
<dbReference type="SUPFAM" id="SSF55729">
    <property type="entry name" value="Acyl-CoA N-acyltransferases (Nat)"/>
    <property type="match status" value="1"/>
</dbReference>
<proteinExistence type="predicted"/>
<organism evidence="2 3">
    <name type="scientific">Paenibacillus albilobatus</name>
    <dbReference type="NCBI Taxonomy" id="2716884"/>
    <lineage>
        <taxon>Bacteria</taxon>
        <taxon>Bacillati</taxon>
        <taxon>Bacillota</taxon>
        <taxon>Bacilli</taxon>
        <taxon>Bacillales</taxon>
        <taxon>Paenibacillaceae</taxon>
        <taxon>Paenibacillus</taxon>
    </lineage>
</organism>
<dbReference type="GO" id="GO:0005737">
    <property type="term" value="C:cytoplasm"/>
    <property type="evidence" value="ECO:0007669"/>
    <property type="project" value="TreeGrafter"/>
</dbReference>
<dbReference type="InterPro" id="IPR051531">
    <property type="entry name" value="N-acetyltransferase"/>
</dbReference>
<dbReference type="Proteomes" id="UP000679779">
    <property type="component" value="Unassembled WGS sequence"/>
</dbReference>
<evidence type="ECO:0000313" key="2">
    <source>
        <dbReference type="EMBL" id="GIO31768.1"/>
    </source>
</evidence>
<dbReference type="InterPro" id="IPR000182">
    <property type="entry name" value="GNAT_dom"/>
</dbReference>
<dbReference type="PANTHER" id="PTHR43792">
    <property type="entry name" value="GNAT FAMILY, PUTATIVE (AFU_ORTHOLOGUE AFUA_3G00765)-RELATED-RELATED"/>
    <property type="match status" value="1"/>
</dbReference>
<dbReference type="PANTHER" id="PTHR43792:SF9">
    <property type="entry name" value="RIBOSOMAL-PROTEIN-ALANINE ACETYLTRANSFERASE"/>
    <property type="match status" value="1"/>
</dbReference>